<keyword evidence="1" id="KW-0812">Transmembrane</keyword>
<evidence type="ECO:0008006" key="4">
    <source>
        <dbReference type="Google" id="ProtNLM"/>
    </source>
</evidence>
<feature type="transmembrane region" description="Helical" evidence="1">
    <location>
        <begin position="6"/>
        <end position="26"/>
    </location>
</feature>
<feature type="transmembrane region" description="Helical" evidence="1">
    <location>
        <begin position="38"/>
        <end position="56"/>
    </location>
</feature>
<reference evidence="3" key="1">
    <citation type="submission" date="2017-09" db="EMBL/GenBank/DDBJ databases">
        <title>Depth-based differentiation of microbial function through sediment-hosted aquifers and enrichment of novel symbionts in the deep terrestrial subsurface.</title>
        <authorList>
            <person name="Probst A.J."/>
            <person name="Ladd B."/>
            <person name="Jarett J.K."/>
            <person name="Geller-Mcgrath D.E."/>
            <person name="Sieber C.M.K."/>
            <person name="Emerson J.B."/>
            <person name="Anantharaman K."/>
            <person name="Thomas B.C."/>
            <person name="Malmstrom R."/>
            <person name="Stieglmeier M."/>
            <person name="Klingl A."/>
            <person name="Woyke T."/>
            <person name="Ryan C.M."/>
            <person name="Banfield J.F."/>
        </authorList>
    </citation>
    <scope>NUCLEOTIDE SEQUENCE [LARGE SCALE GENOMIC DNA]</scope>
</reference>
<feature type="transmembrane region" description="Helical" evidence="1">
    <location>
        <begin position="398"/>
        <end position="417"/>
    </location>
</feature>
<feature type="transmembrane region" description="Helical" evidence="1">
    <location>
        <begin position="266"/>
        <end position="294"/>
    </location>
</feature>
<organism evidence="2 3">
    <name type="scientific">Candidatus Magasanikbacteria bacterium CG10_big_fil_rev_8_21_14_0_10_36_32</name>
    <dbReference type="NCBI Taxonomy" id="1974646"/>
    <lineage>
        <taxon>Bacteria</taxon>
        <taxon>Candidatus Magasanikiibacteriota</taxon>
    </lineage>
</organism>
<feature type="transmembrane region" description="Helical" evidence="1">
    <location>
        <begin position="105"/>
        <end position="128"/>
    </location>
</feature>
<proteinExistence type="predicted"/>
<accession>A0A2M6W5W7</accession>
<feature type="transmembrane region" description="Helical" evidence="1">
    <location>
        <begin position="217"/>
        <end position="246"/>
    </location>
</feature>
<gene>
    <name evidence="2" type="ORF">COU29_04130</name>
</gene>
<name>A0A2M6W5W7_9BACT</name>
<dbReference type="EMBL" id="PFBV01000005">
    <property type="protein sequence ID" value="PIT88171.1"/>
    <property type="molecule type" value="Genomic_DNA"/>
</dbReference>
<feature type="transmembrane region" description="Helical" evidence="1">
    <location>
        <begin position="62"/>
        <end position="84"/>
    </location>
</feature>
<feature type="transmembrane region" description="Helical" evidence="1">
    <location>
        <begin position="454"/>
        <end position="472"/>
    </location>
</feature>
<keyword evidence="1" id="KW-1133">Transmembrane helix</keyword>
<feature type="transmembrane region" description="Helical" evidence="1">
    <location>
        <begin position="306"/>
        <end position="326"/>
    </location>
</feature>
<comment type="caution">
    <text evidence="2">The sequence shown here is derived from an EMBL/GenBank/DDBJ whole genome shotgun (WGS) entry which is preliminary data.</text>
</comment>
<evidence type="ECO:0000313" key="2">
    <source>
        <dbReference type="EMBL" id="PIT88171.1"/>
    </source>
</evidence>
<feature type="transmembrane region" description="Helical" evidence="1">
    <location>
        <begin position="366"/>
        <end position="386"/>
    </location>
</feature>
<evidence type="ECO:0000256" key="1">
    <source>
        <dbReference type="SAM" id="Phobius"/>
    </source>
</evidence>
<dbReference type="Proteomes" id="UP000231426">
    <property type="component" value="Unassembled WGS sequence"/>
</dbReference>
<protein>
    <recommendedName>
        <fullName evidence="4">Glycosyltransferase RgtA/B/C/D-like domain-containing protein</fullName>
    </recommendedName>
</protein>
<dbReference type="AlphaFoldDB" id="A0A2M6W5W7"/>
<keyword evidence="1" id="KW-0472">Membrane</keyword>
<evidence type="ECO:0000313" key="3">
    <source>
        <dbReference type="Proteomes" id="UP000231426"/>
    </source>
</evidence>
<feature type="transmembrane region" description="Helical" evidence="1">
    <location>
        <begin position="187"/>
        <end position="205"/>
    </location>
</feature>
<sequence>MFVQYSLVFCWGIVVLFAFIGYGKLLGTVLSPKNKFDLGMQAAFGMALSIVIGGILNLVGIISIVSIKIFVVVGILLFLIFWLKNLRSWPNLIRNTFGFVRANKIFSVIAVTVFVLITARYCFSVAYFDFHISDDKQGYLAFSSKMIQTGSLGEDPFSQHRVESSLGAPYFLQAIILADTSVKNLHLPDRGVGYLVLLLLLIGFVKNKKIGRWPGILLILAATVVVSPVGNVTACYTAAAMFFLFLRLTYPITKYKSSSFLLNALALAFPIAALCALKSSFISVAVVLFIGHYFIYGWHLKNFRLILKELIITVLIILVFLLPWMLSMLGSSGTLLYPILGYGYQGTAYGAFPYVLGFNLYSLMRLIFECLIGLITLVPLAILGIVAYGMPDREEKKIVWLVCLSSLVGILTLIIFLGGYGLYYYSFPYVFPSILFITALLLGNDLQFSRFPNTNGRIIGFILVAFLIGAFLQKDLQVVQDIKGGVNIGGGELKFGLMNTDLISEDEHQQYIKLQNSVPAGETIVVRLDKNFLFDFKRNTIYINDTPGGSSLPPGLPLKNGSEAMADYFLFNDIKYLAFPYSTVDDYHQVYADMMKEHVNPVLRSIAENDLAYQDYLMELSKTRKVIYDDGINFVLDISIKVNNE</sequence>
<feature type="transmembrane region" description="Helical" evidence="1">
    <location>
        <begin position="423"/>
        <end position="442"/>
    </location>
</feature>